<dbReference type="RefSeq" id="XP_035321297.1">
    <property type="nucleotide sequence ID" value="XM_035468917.1"/>
</dbReference>
<feature type="compositionally biased region" description="Basic and acidic residues" evidence="1">
    <location>
        <begin position="137"/>
        <end position="153"/>
    </location>
</feature>
<dbReference type="AlphaFoldDB" id="A0A9P5D4B7"/>
<protein>
    <submittedName>
        <fullName evidence="3">Uncharacterized protein</fullName>
    </submittedName>
</protein>
<dbReference type="GeneID" id="55973175"/>
<feature type="compositionally biased region" description="Polar residues" evidence="1">
    <location>
        <begin position="451"/>
        <end position="480"/>
    </location>
</feature>
<feature type="signal peptide" evidence="2">
    <location>
        <begin position="1"/>
        <end position="27"/>
    </location>
</feature>
<keyword evidence="4" id="KW-1185">Reference proteome</keyword>
<accession>A0A9P5D4B7</accession>
<evidence type="ECO:0000313" key="3">
    <source>
        <dbReference type="EMBL" id="KAF4122645.1"/>
    </source>
</evidence>
<name>A0A9P5D4B7_9HYPO</name>
<evidence type="ECO:0000256" key="1">
    <source>
        <dbReference type="SAM" id="MobiDB-lite"/>
    </source>
</evidence>
<feature type="chain" id="PRO_5040113351" evidence="2">
    <location>
        <begin position="28"/>
        <end position="543"/>
    </location>
</feature>
<feature type="compositionally biased region" description="Basic and acidic residues" evidence="1">
    <location>
        <begin position="437"/>
        <end position="446"/>
    </location>
</feature>
<feature type="compositionally biased region" description="Acidic residues" evidence="1">
    <location>
        <begin position="517"/>
        <end position="526"/>
    </location>
</feature>
<feature type="region of interest" description="Disordered" evidence="1">
    <location>
        <begin position="359"/>
        <end position="527"/>
    </location>
</feature>
<reference evidence="3" key="1">
    <citation type="submission" date="2020-03" db="EMBL/GenBank/DDBJ databases">
        <title>Site-based positive gene gene selection in Geosmithia morbida across the United States reveals a broad range of putative effectors and factors for local host and environmental adapation.</title>
        <authorList>
            <person name="Onufrak A."/>
            <person name="Murdoch R.W."/>
            <person name="Gazis R."/>
            <person name="Huff M."/>
            <person name="Staton M."/>
            <person name="Klingeman W."/>
            <person name="Hadziabdic D."/>
        </authorList>
    </citation>
    <scope>NUCLEOTIDE SEQUENCE</scope>
    <source>
        <strain evidence="3">1262</strain>
    </source>
</reference>
<feature type="compositionally biased region" description="Basic and acidic residues" evidence="1">
    <location>
        <begin position="92"/>
        <end position="101"/>
    </location>
</feature>
<evidence type="ECO:0000313" key="4">
    <source>
        <dbReference type="Proteomes" id="UP000749293"/>
    </source>
</evidence>
<sequence>MFNLFAFQVHNALVVFVLVSTYDCGHEEREFVRCVYHGRVAAFFRAVVHDKVCRRSTAAIRHRLCVECEAERRHGCRRRRRDGRSSTNTDAGHPRGHGDRERRRHHRLDRPSTSDGTMPTSTGTDERQARQQHRARQGHDPTDVPRPVRERSGIHAQRVRRMEQQPKLHTSSEEASGSRRPGTGGPAKKGRRDDGYVVVESESGSSRRSARGRSASDAGPKSSFIPSGDSFGAEAEFAHAGYHQGPSDPFLADSDLADDERSVVSSVQWPFHGKSAGGRGVDRADSQKTSTTSSSEGKRIRKQKAAFRRGDDVHQAVGRQWAAGNVTVHSSGSSGAKTYGEVPAYQGFTTGCSGTVPEYYPPRPPSSVYAGVPEPAPSAPHPGGAQGRGPAVPRELGDGAIVSGAAFNPAGMPSIAPEPSLLNPRCAPPPPPIGLRGFREPDDRRGIHLRQPTSSRNTSFPHQVNPEIINSSWGRNQGCPSQRKRSNASQAGSMGEGSGMMKRMGKSLLEKLRIRDGEDEDLEPEQTEVSFMCVGAKQQEGRF</sequence>
<feature type="region of interest" description="Disordered" evidence="1">
    <location>
        <begin position="76"/>
        <end position="313"/>
    </location>
</feature>
<keyword evidence="2" id="KW-0732">Signal</keyword>
<dbReference type="EMBL" id="JAANYQ010000008">
    <property type="protein sequence ID" value="KAF4122645.1"/>
    <property type="molecule type" value="Genomic_DNA"/>
</dbReference>
<dbReference type="Proteomes" id="UP000749293">
    <property type="component" value="Unassembled WGS sequence"/>
</dbReference>
<gene>
    <name evidence="3" type="ORF">GMORB2_6952</name>
</gene>
<comment type="caution">
    <text evidence="3">The sequence shown here is derived from an EMBL/GenBank/DDBJ whole genome shotgun (WGS) entry which is preliminary data.</text>
</comment>
<evidence type="ECO:0000256" key="2">
    <source>
        <dbReference type="SAM" id="SignalP"/>
    </source>
</evidence>
<proteinExistence type="predicted"/>
<feature type="compositionally biased region" description="Low complexity" evidence="1">
    <location>
        <begin position="200"/>
        <end position="216"/>
    </location>
</feature>
<feature type="compositionally biased region" description="Polar residues" evidence="1">
    <location>
        <begin position="113"/>
        <end position="123"/>
    </location>
</feature>
<organism evidence="3 4">
    <name type="scientific">Geosmithia morbida</name>
    <dbReference type="NCBI Taxonomy" id="1094350"/>
    <lineage>
        <taxon>Eukaryota</taxon>
        <taxon>Fungi</taxon>
        <taxon>Dikarya</taxon>
        <taxon>Ascomycota</taxon>
        <taxon>Pezizomycotina</taxon>
        <taxon>Sordariomycetes</taxon>
        <taxon>Hypocreomycetidae</taxon>
        <taxon>Hypocreales</taxon>
        <taxon>Bionectriaceae</taxon>
        <taxon>Geosmithia</taxon>
    </lineage>
</organism>
<feature type="compositionally biased region" description="Basic and acidic residues" evidence="1">
    <location>
        <begin position="160"/>
        <end position="172"/>
    </location>
</feature>